<evidence type="ECO:0000313" key="3">
    <source>
        <dbReference type="EMBL" id="NYF53378.1"/>
    </source>
</evidence>
<dbReference type="PANTHER" id="PTHR23028:SF53">
    <property type="entry name" value="ACYL_TRANSF_3 DOMAIN-CONTAINING PROTEIN"/>
    <property type="match status" value="1"/>
</dbReference>
<dbReference type="InterPro" id="IPR002656">
    <property type="entry name" value="Acyl_transf_3_dom"/>
</dbReference>
<dbReference type="EMBL" id="JACCCV010000002">
    <property type="protein sequence ID" value="NYF53378.1"/>
    <property type="molecule type" value="Genomic_DNA"/>
</dbReference>
<reference evidence="3 4" key="1">
    <citation type="submission" date="2020-07" db="EMBL/GenBank/DDBJ databases">
        <title>Genomic Encyclopedia of Type Strains, Phase IV (KMG-V): Genome sequencing to study the core and pangenomes of soil and plant-associated prokaryotes.</title>
        <authorList>
            <person name="Whitman W."/>
        </authorList>
    </citation>
    <scope>NUCLEOTIDE SEQUENCE [LARGE SCALE GENOMIC DNA]</scope>
    <source>
        <strain evidence="3 4">M8UP30</strain>
    </source>
</reference>
<evidence type="ECO:0000259" key="2">
    <source>
        <dbReference type="Pfam" id="PF01757"/>
    </source>
</evidence>
<dbReference type="GO" id="GO:0000271">
    <property type="term" value="P:polysaccharide biosynthetic process"/>
    <property type="evidence" value="ECO:0007669"/>
    <property type="project" value="TreeGrafter"/>
</dbReference>
<dbReference type="AlphaFoldDB" id="A0A7Y9NR17"/>
<gene>
    <name evidence="3" type="ORF">HDF12_003777</name>
</gene>
<feature type="transmembrane region" description="Helical" evidence="1">
    <location>
        <begin position="311"/>
        <end position="330"/>
    </location>
</feature>
<accession>A0A7Y9NR17</accession>
<evidence type="ECO:0000256" key="1">
    <source>
        <dbReference type="SAM" id="Phobius"/>
    </source>
</evidence>
<feature type="transmembrane region" description="Helical" evidence="1">
    <location>
        <begin position="29"/>
        <end position="46"/>
    </location>
</feature>
<dbReference type="Pfam" id="PF01757">
    <property type="entry name" value="Acyl_transf_3"/>
    <property type="match status" value="1"/>
</dbReference>
<keyword evidence="1" id="KW-0812">Transmembrane</keyword>
<feature type="transmembrane region" description="Helical" evidence="1">
    <location>
        <begin position="350"/>
        <end position="375"/>
    </location>
</feature>
<dbReference type="PANTHER" id="PTHR23028">
    <property type="entry name" value="ACETYLTRANSFERASE"/>
    <property type="match status" value="1"/>
</dbReference>
<dbReference type="GO" id="GO:0016020">
    <property type="term" value="C:membrane"/>
    <property type="evidence" value="ECO:0007669"/>
    <property type="project" value="TreeGrafter"/>
</dbReference>
<feature type="transmembrane region" description="Helical" evidence="1">
    <location>
        <begin position="248"/>
        <end position="270"/>
    </location>
</feature>
<feature type="transmembrane region" description="Helical" evidence="1">
    <location>
        <begin position="66"/>
        <end position="85"/>
    </location>
</feature>
<protein>
    <submittedName>
        <fullName evidence="3">Peptidoglycan/LPS O-acetylase OafA/YrhL</fullName>
    </submittedName>
</protein>
<proteinExistence type="predicted"/>
<organism evidence="3 4">
    <name type="scientific">Tunturiibacter lichenicola</name>
    <dbReference type="NCBI Taxonomy" id="2051959"/>
    <lineage>
        <taxon>Bacteria</taxon>
        <taxon>Pseudomonadati</taxon>
        <taxon>Acidobacteriota</taxon>
        <taxon>Terriglobia</taxon>
        <taxon>Terriglobales</taxon>
        <taxon>Acidobacteriaceae</taxon>
        <taxon>Tunturiibacter</taxon>
    </lineage>
</organism>
<feature type="transmembrane region" description="Helical" evidence="1">
    <location>
        <begin position="185"/>
        <end position="205"/>
    </location>
</feature>
<dbReference type="InterPro" id="IPR050879">
    <property type="entry name" value="Acyltransferase_3"/>
</dbReference>
<feature type="transmembrane region" description="Helical" evidence="1">
    <location>
        <begin position="276"/>
        <end position="299"/>
    </location>
</feature>
<keyword evidence="1" id="KW-0472">Membrane</keyword>
<dbReference type="Proteomes" id="UP000534186">
    <property type="component" value="Unassembled WGS sequence"/>
</dbReference>
<keyword evidence="1" id="KW-1133">Transmembrane helix</keyword>
<name>A0A7Y9NR17_9BACT</name>
<evidence type="ECO:0000313" key="4">
    <source>
        <dbReference type="Proteomes" id="UP000534186"/>
    </source>
</evidence>
<feature type="domain" description="Acyltransferase 3" evidence="2">
    <location>
        <begin position="25"/>
        <end position="372"/>
    </location>
</feature>
<dbReference type="GO" id="GO:0016747">
    <property type="term" value="F:acyltransferase activity, transferring groups other than amino-acyl groups"/>
    <property type="evidence" value="ECO:0007669"/>
    <property type="project" value="InterPro"/>
</dbReference>
<comment type="caution">
    <text evidence="3">The sequence shown here is derived from an EMBL/GenBank/DDBJ whole genome shotgun (WGS) entry which is preliminary data.</text>
</comment>
<feature type="transmembrane region" description="Helical" evidence="1">
    <location>
        <begin position="132"/>
        <end position="151"/>
    </location>
</feature>
<feature type="transmembrane region" description="Helical" evidence="1">
    <location>
        <begin position="106"/>
        <end position="126"/>
    </location>
</feature>
<sequence>MPPASPAQHASSGDPENPGGFQHIPALDGIRGLAILMVLFFHLFASNPDTGSRLLDLLNRIRESCYLGVNLFFVLSGFLITGILLDTRALPHFFKTFYARRTLRIFPLYYGVLIVLFLLTRPLHFIWSGWPIYYLTYTANLALWTVGPLNLHAFNINHFWSLQVEEQFYLVWPFLVYRIKRLQTLITFSLVACAAILTLRIILVALRPRLHNLYLPYSPTFSCADNLLFGCTLCALLRTPARQRILALAPRILTICAVILIVAGLRYHGLLWETNFFIPTFGFTLVAISFAALIAMALRRGSKTQQLFSNSALRFFGKYSYGIYVFHYSLETMLNSPTRLYVSNHLHSKALGVLAGACVVMAATIPVALLSYHFYESRFLSLKRYFSYNKKETSTPLQAT</sequence>